<feature type="compositionally biased region" description="Low complexity" evidence="1">
    <location>
        <begin position="155"/>
        <end position="164"/>
    </location>
</feature>
<evidence type="ECO:0000256" key="2">
    <source>
        <dbReference type="SAM" id="Phobius"/>
    </source>
</evidence>
<feature type="region of interest" description="Disordered" evidence="1">
    <location>
        <begin position="94"/>
        <end position="165"/>
    </location>
</feature>
<organism evidence="3 4">
    <name type="scientific">Rotaria socialis</name>
    <dbReference type="NCBI Taxonomy" id="392032"/>
    <lineage>
        <taxon>Eukaryota</taxon>
        <taxon>Metazoa</taxon>
        <taxon>Spiralia</taxon>
        <taxon>Gnathifera</taxon>
        <taxon>Rotifera</taxon>
        <taxon>Eurotatoria</taxon>
        <taxon>Bdelloidea</taxon>
        <taxon>Philodinida</taxon>
        <taxon>Philodinidae</taxon>
        <taxon>Rotaria</taxon>
    </lineage>
</organism>
<sequence>MPTSTQAVAPYAPRFCQVLAQETNGVSHTPTQSTVREVQWNMADVPSASSSGSVPTTSWKPLIVVLTAVILVAAVAAVAAPFLIAYFRTETTTTSTTSTTTTATTTTTTTTTTTATTSTTTTTTTTNSPLVNMSSSHNSTPRSTHHHHESKSLHHPLSLSNSHSIPVTRSTIDDFREIIREQSFIISNNSSSDSDHFDVPVKKYPPLPDIAVPSPSTTSNTFFRTEAILTIPKQSQPKKQMFYHFAPTQRGHLPSLNKRHILPMMANVMDLDEDLPQCHTTIAHRAATYTSPGDRVISPIKRPSAPSPPTSAQIKRPGQNAFAYGDEDQDEEDEEDEENCSIIDDEDSQLFNERFYRYNGQPITMINHRIDHYGNSNRYMNMNDRQNTIIINDGHDGAAHPLDSVEFEP</sequence>
<comment type="caution">
    <text evidence="3">The sequence shown here is derived from an EMBL/GenBank/DDBJ whole genome shotgun (WGS) entry which is preliminary data.</text>
</comment>
<feature type="region of interest" description="Disordered" evidence="1">
    <location>
        <begin position="290"/>
        <end position="340"/>
    </location>
</feature>
<evidence type="ECO:0000313" key="3">
    <source>
        <dbReference type="EMBL" id="CAF3516208.1"/>
    </source>
</evidence>
<accession>A0A818I9H8</accession>
<evidence type="ECO:0000313" key="4">
    <source>
        <dbReference type="Proteomes" id="UP000663872"/>
    </source>
</evidence>
<dbReference type="AlphaFoldDB" id="A0A818I9H8"/>
<keyword evidence="2" id="KW-0812">Transmembrane</keyword>
<feature type="compositionally biased region" description="Acidic residues" evidence="1">
    <location>
        <begin position="325"/>
        <end position="340"/>
    </location>
</feature>
<dbReference type="Proteomes" id="UP000663872">
    <property type="component" value="Unassembled WGS sequence"/>
</dbReference>
<feature type="compositionally biased region" description="Polar residues" evidence="1">
    <location>
        <begin position="127"/>
        <end position="142"/>
    </location>
</feature>
<keyword evidence="2" id="KW-1133">Transmembrane helix</keyword>
<feature type="transmembrane region" description="Helical" evidence="2">
    <location>
        <begin position="62"/>
        <end position="87"/>
    </location>
</feature>
<protein>
    <submittedName>
        <fullName evidence="3">Uncharacterized protein</fullName>
    </submittedName>
</protein>
<feature type="compositionally biased region" description="Low complexity" evidence="1">
    <location>
        <begin position="94"/>
        <end position="126"/>
    </location>
</feature>
<reference evidence="3" key="1">
    <citation type="submission" date="2021-02" db="EMBL/GenBank/DDBJ databases">
        <authorList>
            <person name="Nowell W R."/>
        </authorList>
    </citation>
    <scope>NUCLEOTIDE SEQUENCE</scope>
</reference>
<evidence type="ECO:0000256" key="1">
    <source>
        <dbReference type="SAM" id="MobiDB-lite"/>
    </source>
</evidence>
<gene>
    <name evidence="3" type="ORF">GRG538_LOCUS18482</name>
</gene>
<keyword evidence="2" id="KW-0472">Membrane</keyword>
<proteinExistence type="predicted"/>
<name>A0A818I9H8_9BILA</name>
<dbReference type="EMBL" id="CAJNYT010002994">
    <property type="protein sequence ID" value="CAF3516208.1"/>
    <property type="molecule type" value="Genomic_DNA"/>
</dbReference>